<protein>
    <submittedName>
        <fullName evidence="1">DUF721 domain-containing protein</fullName>
    </submittedName>
</protein>
<dbReference type="Proteomes" id="UP001433071">
    <property type="component" value="Unassembled WGS sequence"/>
</dbReference>
<comment type="caution">
    <text evidence="1">The sequence shown here is derived from an EMBL/GenBank/DDBJ whole genome shotgun (WGS) entry which is preliminary data.</text>
</comment>
<evidence type="ECO:0000313" key="1">
    <source>
        <dbReference type="EMBL" id="MER9406696.1"/>
    </source>
</evidence>
<accession>A0ABV1Z3W6</accession>
<proteinExistence type="predicted"/>
<dbReference type="PIRSF" id="PIRSF032064">
    <property type="entry name" value="UCP032064"/>
    <property type="match status" value="1"/>
</dbReference>
<keyword evidence="2" id="KW-1185">Reference proteome</keyword>
<sequence>MAGRTPYGNPVPVSDLATQILDPVLRKRAGISIGLVQSWEEIAGPRLAGHSRPEKIQWPRRMHEDDPFEPATLVIACEGMAALHLQHETGEIINRVNAFLGFNAIGRIRIVQKPVLSEKARPKPAPRPLTSVEKAKLSDTVGKIEDDGLRASLERLGATILGQRKRPGS</sequence>
<reference evidence="1 2" key="1">
    <citation type="journal article" date="2024" name="Proc. Natl. Acad. Sci. U.S.A.">
        <title>The evolutionary genomics of adaptation to stress in wild rhizobium bacteria.</title>
        <authorList>
            <person name="Kehlet-Delgado H."/>
            <person name="Montoya A.P."/>
            <person name="Jensen K.T."/>
            <person name="Wendlandt C.E."/>
            <person name="Dexheimer C."/>
            <person name="Roberts M."/>
            <person name="Torres Martinez L."/>
            <person name="Friesen M.L."/>
            <person name="Griffitts J.S."/>
            <person name="Porter S.S."/>
        </authorList>
    </citation>
    <scope>NUCLEOTIDE SEQUENCE [LARGE SCALE GENOMIC DNA]</scope>
    <source>
        <strain evidence="1 2">M0641</strain>
    </source>
</reference>
<dbReference type="InterPro" id="IPR007922">
    <property type="entry name" value="DciA-like"/>
</dbReference>
<organism evidence="1 2">
    <name type="scientific">Mesorhizobium caraganae</name>
    <dbReference type="NCBI Taxonomy" id="483206"/>
    <lineage>
        <taxon>Bacteria</taxon>
        <taxon>Pseudomonadati</taxon>
        <taxon>Pseudomonadota</taxon>
        <taxon>Alphaproteobacteria</taxon>
        <taxon>Hyphomicrobiales</taxon>
        <taxon>Phyllobacteriaceae</taxon>
        <taxon>Mesorhizobium</taxon>
    </lineage>
</organism>
<name>A0ABV1Z3W6_9HYPH</name>
<dbReference type="EMBL" id="JAMYQB010000019">
    <property type="protein sequence ID" value="MER9406696.1"/>
    <property type="molecule type" value="Genomic_DNA"/>
</dbReference>
<dbReference type="InterPro" id="IPR010593">
    <property type="entry name" value="DUF1159"/>
</dbReference>
<gene>
    <name evidence="1" type="ORF">NKI36_21925</name>
</gene>
<dbReference type="RefSeq" id="WP_352560025.1">
    <property type="nucleotide sequence ID" value="NZ_JAMYQB010000019.1"/>
</dbReference>
<evidence type="ECO:0000313" key="2">
    <source>
        <dbReference type="Proteomes" id="UP001433071"/>
    </source>
</evidence>
<dbReference type="Pfam" id="PF05258">
    <property type="entry name" value="DciA"/>
    <property type="match status" value="1"/>
</dbReference>